<evidence type="ECO:0000313" key="3">
    <source>
        <dbReference type="Proteomes" id="UP000199603"/>
    </source>
</evidence>
<organism evidence="2 3">
    <name type="scientific">Aquimonas voraii</name>
    <dbReference type="NCBI Taxonomy" id="265719"/>
    <lineage>
        <taxon>Bacteria</taxon>
        <taxon>Pseudomonadati</taxon>
        <taxon>Pseudomonadota</taxon>
        <taxon>Gammaproteobacteria</taxon>
        <taxon>Lysobacterales</taxon>
        <taxon>Lysobacteraceae</taxon>
        <taxon>Aquimonas</taxon>
    </lineage>
</organism>
<keyword evidence="3" id="KW-1185">Reference proteome</keyword>
<dbReference type="Proteomes" id="UP000199603">
    <property type="component" value="Unassembled WGS sequence"/>
</dbReference>
<accession>A0A1G6XCE8</accession>
<dbReference type="STRING" id="265719.SAMN04488509_106164"/>
<evidence type="ECO:0000256" key="1">
    <source>
        <dbReference type="SAM" id="SignalP"/>
    </source>
</evidence>
<dbReference type="AlphaFoldDB" id="A0A1G6XCE8"/>
<name>A0A1G6XCE8_9GAMM</name>
<sequence>MPNLKLPALRFSRLALFAIGLGAAGAAAHAAVPEPGTGARLLRYAGEARAPDSGALIYVEEHLLRELAGQPVERLVLYRCADGTPFARKQVEYGTPPFAPAFELVDARLDYREGLRREGGDWIVFGGAGERAHQTPLEEIGSIVADAGFEPFVRQHWAQLQAGESVGIDFLVPSRARSYGFRLSKVEALEIDGEAASRMRLALSGMFGLFAPPIDVIYRDADQWLLRFEGMTNIRESARENVVAHIAFPQTPQPVAADAWAQASAESLQSCALPAAG</sequence>
<reference evidence="2 3" key="1">
    <citation type="submission" date="2016-10" db="EMBL/GenBank/DDBJ databases">
        <authorList>
            <person name="de Groot N.N."/>
        </authorList>
    </citation>
    <scope>NUCLEOTIDE SEQUENCE [LARGE SCALE GENOMIC DNA]</scope>
    <source>
        <strain evidence="2 3">DSM 16957</strain>
    </source>
</reference>
<evidence type="ECO:0000313" key="2">
    <source>
        <dbReference type="EMBL" id="SDD75894.1"/>
    </source>
</evidence>
<gene>
    <name evidence="2" type="ORF">SAMN04488509_106164</name>
</gene>
<proteinExistence type="predicted"/>
<protein>
    <submittedName>
        <fullName evidence="2">Uncharacterized protein</fullName>
    </submittedName>
</protein>
<feature type="chain" id="PRO_5011534561" evidence="1">
    <location>
        <begin position="31"/>
        <end position="277"/>
    </location>
</feature>
<dbReference type="OrthoDB" id="1491713at2"/>
<keyword evidence="1" id="KW-0732">Signal</keyword>
<dbReference type="RefSeq" id="WP_091242895.1">
    <property type="nucleotide sequence ID" value="NZ_FNAG01000006.1"/>
</dbReference>
<dbReference type="EMBL" id="FNAG01000006">
    <property type="protein sequence ID" value="SDD75894.1"/>
    <property type="molecule type" value="Genomic_DNA"/>
</dbReference>
<feature type="signal peptide" evidence="1">
    <location>
        <begin position="1"/>
        <end position="30"/>
    </location>
</feature>